<dbReference type="InterPro" id="IPR011990">
    <property type="entry name" value="TPR-like_helical_dom_sf"/>
</dbReference>
<dbReference type="Gene3D" id="3.40.50.300">
    <property type="entry name" value="P-loop containing nucleotide triphosphate hydrolases"/>
    <property type="match status" value="2"/>
</dbReference>
<reference evidence="7 8" key="1">
    <citation type="journal article" date="2012" name="New Phytol.">
        <title>Insight into trade-off between wood decay and parasitism from the genome of a fungal forest pathogen.</title>
        <authorList>
            <person name="Olson A."/>
            <person name="Aerts A."/>
            <person name="Asiegbu F."/>
            <person name="Belbahri L."/>
            <person name="Bouzid O."/>
            <person name="Broberg A."/>
            <person name="Canback B."/>
            <person name="Coutinho P.M."/>
            <person name="Cullen D."/>
            <person name="Dalman K."/>
            <person name="Deflorio G."/>
            <person name="van Diepen L.T."/>
            <person name="Dunand C."/>
            <person name="Duplessis S."/>
            <person name="Durling M."/>
            <person name="Gonthier P."/>
            <person name="Grimwood J."/>
            <person name="Fossdal C.G."/>
            <person name="Hansson D."/>
            <person name="Henrissat B."/>
            <person name="Hietala A."/>
            <person name="Himmelstrand K."/>
            <person name="Hoffmeister D."/>
            <person name="Hogberg N."/>
            <person name="James T.Y."/>
            <person name="Karlsson M."/>
            <person name="Kohler A."/>
            <person name="Kues U."/>
            <person name="Lee Y.H."/>
            <person name="Lin Y.C."/>
            <person name="Lind M."/>
            <person name="Lindquist E."/>
            <person name="Lombard V."/>
            <person name="Lucas S."/>
            <person name="Lunden K."/>
            <person name="Morin E."/>
            <person name="Murat C."/>
            <person name="Park J."/>
            <person name="Raffaello T."/>
            <person name="Rouze P."/>
            <person name="Salamov A."/>
            <person name="Schmutz J."/>
            <person name="Solheim H."/>
            <person name="Stahlberg J."/>
            <person name="Velez H."/>
            <person name="de Vries R.P."/>
            <person name="Wiebenga A."/>
            <person name="Woodward S."/>
            <person name="Yakovlev I."/>
            <person name="Garbelotto M."/>
            <person name="Martin F."/>
            <person name="Grigoriev I.V."/>
            <person name="Stenlid J."/>
        </authorList>
    </citation>
    <scope>NUCLEOTIDE SEQUENCE [LARGE SCALE GENOMIC DNA]</scope>
    <source>
        <strain evidence="7 8">TC 32-1</strain>
    </source>
</reference>
<keyword evidence="4 5" id="KW-0067">ATP-binding</keyword>
<dbReference type="HOGENOM" id="CLU_001378_0_0_1"/>
<sequence length="2441" mass="276892">MPPKSFIASSADTAMLNALHIFNPERLESNEDISAAIEVLEGTIDPSNIAVIVAHAMERPFALEFIVSVISKYTFTFLSQWTVAHFPTTLDDYISKPVSVQALIRLHLSLFSLQLSDAHESTSLWEYMRAVELAQPVLCALPDIVKGTDFLSDTTTSNRKSGPMRQRKMSKAASQSKVMVDIKPFRDLDIQVPSDAAAALELAVNILSNQKRILEYFLDVFRRPGLSDTLKDMYMKPSTSVPSVPTQQTDIPVLLDSPMVESPTDVPHKSADQTLKAALYYQSADGFGEWRIFLSDKAAKDLRQLRKGDANMLKIVVNKLRELSNGRFSETNQKKITGSQVPLPVFEAKLPGDNRIVDIVLQYQVDFVQEYEAQFGHQVLNIYGIENHAYISRQFWDKFARTKAHIKGSGYSDLLRDHPRHTGDDIFSPMTIPVPLKEELGGEVPLEIADISTKDLADFHSLLVLDKYVAVSRNVLTGLLLDQEHEEEIAHIFRVSPREQEIIEHTGSCYVLGRSGTGKTTTMLFKIFGIERAWIQLGCYGPRPRQIFVTKSRVLAEKVEEYFQKFVRSLSQESEAVSPLVNDILRRSTLRGERGMVNVEEDIAWRDDLPKKYSELVDAHFPLFITFDNLAAMVEADIQNTACSPSDGRKKNSVSADSDNPLFMSYEIFRDEYWPRFPYHVQNEFAPSLVFGEFIGVIKGSQMTLGHKNRVLDREAYINLSPRTQPMFADKRNALYDLFELYKAENRRRDELYVKRKVKNRYRDAADRTHALLDAIRDHEFPGEKVDFIYVDEVQDLLLIDTLCKWSSLCSFLRWICKNPNGLFWAGDTAQTISFGSAFRFDDLTSFLHVVEKQSESNIAQGRPSTQRPEFFQLLTNYRSHAGIVNCAHSIIDLIKEFWYDSIDILGKERGIVDGMKPIFVDGWDATQFKLFFVENKDQSARELGVHQCILVRDDDAREKLEGLIGDVGIILTLYESKGLEFDDVLLYNFFEDSAVDENQWRRVIKAAQDGPHAWSYRSAVGTSAPSVGIELKFLYVAVTRTRKKLLFVDQSSIARPIKQYWVNKDLIDIQSPEDTLSEFASASKPEEWVERARMLFSRHQYDQATKAFRRANLPREAAIANAYQLRVLAQRDTKTSVQSFCRAADAFIACASDSSNEKEIKSFFQVAGDCYLKSKKYPQAAKAYENARLFTQAISCYLAARLLDEAVSVFKMHEETVEAGVAERVRNIARCAYLNEQKHRQASELFQNENEMVQFMEDLGFDHAHAVFLEQKGDIKASAELYWKEGDILHVIELLLKDGKHVKQALKYLLRALWKHLSFGVRYVPTQDQTPSSFELGELFSFLDRLPQDEMSTREIAEVLFPTENYRQVNMFKAIRDSDMQTLEHLAGVLCRSDVVEPAAVLCLDHFFSQQSSLAMGTQEETNITLQMFQNYVRLMREVIMLPNPVDSEVVQKLFAIRPSSVQDQLILPMGTFMWKHFTEGTVHASQTQDMHILPGLFRQRFRRSLIQRLRVLVESEDRSCLKSTVFSPCLNTLLGRRCFKTDCPYAHELDEIWYTRRICILHIFQSLHDDSFRDRIRRQRLWINRLDDLFHPLSYHCGSASTLCVDDIQEARLAFQCINQWVTDILFTLEPNRETLQRPFLTDFLKAFAVGLVAFMRGSDDGLYRGAYFLSLVVEHRVPVHIGATCHLLDRICGLFALVHYFQSRKTLNGITLPLVKPIEQLMEDIYLQAYSDPEVYRKSLDIPWHAAKSICLARICKAVCLLGYNIKDLTLRQNIVRALSSLRVKDPTRVFDSVYAPYAMAKNWDDSARTIRVSTMNSPFDELVQLFSAQSSQPTNALRGIRRVVFQRHEDIPLLLDPPPHTRLPTFMGVRTQASSTSNNNSDLGSTVSMPSEMATPFIAQTDEDAEYSADANDADEVATSVSEESDITDHVDTAAFFTGTSKEQLEAVERVQQAFRRKLKRRNAAARGGFSASRARFFDACLDQVRDVDWAPRAPYRIVYLGLLPHILLCLEWLKRSATELREGVKKKRTPGVSTDELEKGWRDMTMAKDILDHVERLLETLEPKSSFHDTRDLDQFRHFAEEVKGLMDKLLGSKRMPKEDIELVMKGLSPAKTRRIRPEKPELNVEDLDMHSCYDASPLQAQYAEAYDADQRSVADYEATHGPQEDSSTADTIDGTKLPMWHQPVALYGYQEPTLPQYPRTDTPQFATAAHSIKGAAYQMSIPSSEDRSPVEQASAEVVLASTVEPSTDAAKANFDAKSVRRVEFASHLARHKTTIPGHDEYAGPPSACVERSSVARMVRYSTSGSGVPSVLGSLRVDMPTLSYPVFVSRLLAIGLLFYSRKSAICILGFDDAHYLRGPLIVFLNHSILCLGSHAVVMHVVRGKRREALLSFPPAATPMGLSSQKASSHHLTSCSPAGPALKPVCFVQGCYVITIE</sequence>
<gene>
    <name evidence="7" type="ORF">HETIRDRAFT_429348</name>
</gene>
<dbReference type="PANTHER" id="PTHR21529">
    <property type="entry name" value="MAMMARY TURMOR VIRUS RECEPTOR HOMOLOG 1, 2 MTVR1, 2"/>
    <property type="match status" value="1"/>
</dbReference>
<evidence type="ECO:0000256" key="5">
    <source>
        <dbReference type="PROSITE-ProRule" id="PRU00560"/>
    </source>
</evidence>
<dbReference type="InterPro" id="IPR039904">
    <property type="entry name" value="TRANK1"/>
</dbReference>
<dbReference type="InParanoid" id="W4JY43"/>
<evidence type="ECO:0000256" key="4">
    <source>
        <dbReference type="ARBA" id="ARBA00022840"/>
    </source>
</evidence>
<keyword evidence="8" id="KW-1185">Reference proteome</keyword>
<evidence type="ECO:0000256" key="3">
    <source>
        <dbReference type="ARBA" id="ARBA00022806"/>
    </source>
</evidence>
<keyword evidence="1 5" id="KW-0547">Nucleotide-binding</keyword>
<dbReference type="InterPro" id="IPR014016">
    <property type="entry name" value="UvrD-like_ATP-bd"/>
</dbReference>
<dbReference type="Gene3D" id="1.25.40.10">
    <property type="entry name" value="Tetratricopeptide repeat domain"/>
    <property type="match status" value="1"/>
</dbReference>
<proteinExistence type="predicted"/>
<feature type="domain" description="UvrD-like helicase ATP-binding" evidence="6">
    <location>
        <begin position="492"/>
        <end position="881"/>
    </location>
</feature>
<dbReference type="STRING" id="747525.W4JY43"/>
<name>W4JY43_HETIT</name>
<dbReference type="SUPFAM" id="SSF52540">
    <property type="entry name" value="P-loop containing nucleoside triphosphate hydrolases"/>
    <property type="match status" value="1"/>
</dbReference>
<keyword evidence="2 5" id="KW-0378">Hydrolase</keyword>
<feature type="binding site" evidence="5">
    <location>
        <begin position="513"/>
        <end position="520"/>
    </location>
    <ligand>
        <name>ATP</name>
        <dbReference type="ChEBI" id="CHEBI:30616"/>
    </ligand>
</feature>
<accession>W4JY43</accession>
<evidence type="ECO:0000313" key="7">
    <source>
        <dbReference type="EMBL" id="ETW78369.1"/>
    </source>
</evidence>
<dbReference type="GO" id="GO:0004386">
    <property type="term" value="F:helicase activity"/>
    <property type="evidence" value="ECO:0007669"/>
    <property type="project" value="UniProtKB-UniRule"/>
</dbReference>
<dbReference type="eggNOG" id="ENOG502QQZC">
    <property type="taxonomic scope" value="Eukaryota"/>
</dbReference>
<keyword evidence="3 5" id="KW-0347">Helicase</keyword>
<dbReference type="PANTHER" id="PTHR21529:SF4">
    <property type="entry name" value="TPR AND ANKYRIN REPEAT-CONTAINING PROTEIN 1"/>
    <property type="match status" value="1"/>
</dbReference>
<evidence type="ECO:0000313" key="8">
    <source>
        <dbReference type="Proteomes" id="UP000030671"/>
    </source>
</evidence>
<dbReference type="GO" id="GO:0005524">
    <property type="term" value="F:ATP binding"/>
    <property type="evidence" value="ECO:0007669"/>
    <property type="project" value="UniProtKB-UniRule"/>
</dbReference>
<dbReference type="GeneID" id="20674341"/>
<dbReference type="GO" id="GO:0016787">
    <property type="term" value="F:hydrolase activity"/>
    <property type="evidence" value="ECO:0007669"/>
    <property type="project" value="UniProtKB-UniRule"/>
</dbReference>
<organism evidence="7 8">
    <name type="scientific">Heterobasidion irregulare (strain TC 32-1)</name>
    <dbReference type="NCBI Taxonomy" id="747525"/>
    <lineage>
        <taxon>Eukaryota</taxon>
        <taxon>Fungi</taxon>
        <taxon>Dikarya</taxon>
        <taxon>Basidiomycota</taxon>
        <taxon>Agaricomycotina</taxon>
        <taxon>Agaricomycetes</taxon>
        <taxon>Russulales</taxon>
        <taxon>Bondarzewiaceae</taxon>
        <taxon>Heterobasidion</taxon>
        <taxon>Heterobasidion annosum species complex</taxon>
    </lineage>
</organism>
<evidence type="ECO:0000256" key="2">
    <source>
        <dbReference type="ARBA" id="ARBA00022801"/>
    </source>
</evidence>
<dbReference type="OrthoDB" id="3156807at2759"/>
<dbReference type="InterPro" id="IPR027417">
    <property type="entry name" value="P-loop_NTPase"/>
</dbReference>
<dbReference type="Proteomes" id="UP000030671">
    <property type="component" value="Unassembled WGS sequence"/>
</dbReference>
<dbReference type="RefSeq" id="XP_009550346.1">
    <property type="nucleotide sequence ID" value="XM_009552051.1"/>
</dbReference>
<dbReference type="PROSITE" id="PS51198">
    <property type="entry name" value="UVRD_HELICASE_ATP_BIND"/>
    <property type="match status" value="1"/>
</dbReference>
<dbReference type="EMBL" id="KI925462">
    <property type="protein sequence ID" value="ETW78369.1"/>
    <property type="molecule type" value="Genomic_DNA"/>
</dbReference>
<evidence type="ECO:0000259" key="6">
    <source>
        <dbReference type="PROSITE" id="PS51198"/>
    </source>
</evidence>
<dbReference type="KEGG" id="hir:HETIRDRAFT_429348"/>
<evidence type="ECO:0000256" key="1">
    <source>
        <dbReference type="ARBA" id="ARBA00022741"/>
    </source>
</evidence>
<protein>
    <recommendedName>
        <fullName evidence="6">UvrD-like helicase ATP-binding domain-containing protein</fullName>
    </recommendedName>
</protein>